<comment type="caution">
    <text evidence="2">The sequence shown here is derived from an EMBL/GenBank/DDBJ whole genome shotgun (WGS) entry which is preliminary data.</text>
</comment>
<dbReference type="EMBL" id="CAJNNW010037675">
    <property type="protein sequence ID" value="CAE8743767.1"/>
    <property type="molecule type" value="Genomic_DNA"/>
</dbReference>
<gene>
    <name evidence="2" type="ORF">PGLA2088_LOCUS51567</name>
</gene>
<accession>A0A813M176</accession>
<evidence type="ECO:0000256" key="1">
    <source>
        <dbReference type="SAM" id="MobiDB-lite"/>
    </source>
</evidence>
<evidence type="ECO:0000313" key="2">
    <source>
        <dbReference type="EMBL" id="CAE8743767.1"/>
    </source>
</evidence>
<feature type="region of interest" description="Disordered" evidence="1">
    <location>
        <begin position="108"/>
        <end position="149"/>
    </location>
</feature>
<name>A0A813M176_POLGL</name>
<protein>
    <submittedName>
        <fullName evidence="2">Uncharacterized protein</fullName>
    </submittedName>
</protein>
<dbReference type="AlphaFoldDB" id="A0A813M176"/>
<organism evidence="2 3">
    <name type="scientific">Polarella glacialis</name>
    <name type="common">Dinoflagellate</name>
    <dbReference type="NCBI Taxonomy" id="89957"/>
    <lineage>
        <taxon>Eukaryota</taxon>
        <taxon>Sar</taxon>
        <taxon>Alveolata</taxon>
        <taxon>Dinophyceae</taxon>
        <taxon>Suessiales</taxon>
        <taxon>Suessiaceae</taxon>
        <taxon>Polarella</taxon>
    </lineage>
</organism>
<dbReference type="Proteomes" id="UP000626109">
    <property type="component" value="Unassembled WGS sequence"/>
</dbReference>
<feature type="compositionally biased region" description="Low complexity" evidence="1">
    <location>
        <begin position="111"/>
        <end position="131"/>
    </location>
</feature>
<reference evidence="2" key="1">
    <citation type="submission" date="2021-02" db="EMBL/GenBank/DDBJ databases">
        <authorList>
            <person name="Dougan E. K."/>
            <person name="Rhodes N."/>
            <person name="Thang M."/>
            <person name="Chan C."/>
        </authorList>
    </citation>
    <scope>NUCLEOTIDE SEQUENCE</scope>
</reference>
<sequence length="227" mass="25323">MVFRLRSCRHNLVSRRNHPFEQLTAQNHFKKVWDILENLGTDILYEEARWLPVFQQTLLLGGGASARYNHLDGSIQVFGGQQMLGNMPPLREALPQILPLLEDIPPPPAVPEQWQPQVPVQSSWQPASGLGPPAGGGRGPTAPRGEASRAQLCEASRALGWIEPGIDPLIMRKMSEGGSRPVVWARDIDFSDPDFDMERVVNEILFASNALCREEGVATLSCWQRRQ</sequence>
<proteinExistence type="predicted"/>
<evidence type="ECO:0000313" key="3">
    <source>
        <dbReference type="Proteomes" id="UP000626109"/>
    </source>
</evidence>
<feature type="non-terminal residue" evidence="2">
    <location>
        <position position="1"/>
    </location>
</feature>